<evidence type="ECO:0000256" key="12">
    <source>
        <dbReference type="ARBA" id="ARBA00023157"/>
    </source>
</evidence>
<dbReference type="InterPro" id="IPR001696">
    <property type="entry name" value="Na_channel_asu"/>
</dbReference>
<dbReference type="Pfam" id="PF00520">
    <property type="entry name" value="Ion_trans"/>
    <property type="match status" value="2"/>
</dbReference>
<evidence type="ECO:0000256" key="11">
    <source>
        <dbReference type="ARBA" id="ARBA00023136"/>
    </source>
</evidence>
<feature type="domain" description="Ion transport" evidence="17">
    <location>
        <begin position="112"/>
        <end position="366"/>
    </location>
</feature>
<evidence type="ECO:0000256" key="1">
    <source>
        <dbReference type="ARBA" id="ARBA00004651"/>
    </source>
</evidence>
<dbReference type="FunFam" id="1.10.238.10:FF:000002">
    <property type="entry name" value="Sodium channel protein"/>
    <property type="match status" value="1"/>
</dbReference>
<dbReference type="Gene3D" id="1.10.287.70">
    <property type="match status" value="2"/>
</dbReference>
<feature type="transmembrane region" description="Helical" evidence="15">
    <location>
        <begin position="113"/>
        <end position="131"/>
    </location>
</feature>
<dbReference type="InterPro" id="IPR044564">
    <property type="entry name" value="Na_chnl_inactivation_gate"/>
</dbReference>
<evidence type="ECO:0000313" key="20">
    <source>
        <dbReference type="Proteomes" id="UP000586704"/>
    </source>
</evidence>
<feature type="transmembrane region" description="Helical" evidence="15">
    <location>
        <begin position="230"/>
        <end position="258"/>
    </location>
</feature>
<evidence type="ECO:0000256" key="16">
    <source>
        <dbReference type="SAM" id="MobiDB-lite"/>
    </source>
</evidence>
<evidence type="ECO:0000256" key="8">
    <source>
        <dbReference type="ARBA" id="ARBA00022989"/>
    </source>
</evidence>
<evidence type="ECO:0000259" key="18">
    <source>
        <dbReference type="Pfam" id="PF24609"/>
    </source>
</evidence>
<keyword evidence="5 15" id="KW-0812">Transmembrane</keyword>
<keyword evidence="14 15" id="KW-0407">Ion channel</keyword>
<evidence type="ECO:0000256" key="3">
    <source>
        <dbReference type="ARBA" id="ARBA00022461"/>
    </source>
</evidence>
<keyword evidence="12" id="KW-1015">Disulfide bond</keyword>
<gene>
    <name evidence="19" type="primary">Scn8a_1</name>
    <name evidence="19" type="ORF">CEYCYA_R08223</name>
</gene>
<comment type="caution">
    <text evidence="19">The sequence shown here is derived from an EMBL/GenBank/DDBJ whole genome shotgun (WGS) entry which is preliminary data.</text>
</comment>
<feature type="domain" description="Ion transport" evidence="17">
    <location>
        <begin position="2"/>
        <end position="64"/>
    </location>
</feature>
<dbReference type="Gene3D" id="1.10.238.10">
    <property type="entry name" value="EF-hand"/>
    <property type="match status" value="1"/>
</dbReference>
<evidence type="ECO:0000256" key="14">
    <source>
        <dbReference type="ARBA" id="ARBA00023303"/>
    </source>
</evidence>
<dbReference type="InterPro" id="IPR058542">
    <property type="entry name" value="IQ_SCN5A_C"/>
</dbReference>
<evidence type="ECO:0000256" key="9">
    <source>
        <dbReference type="ARBA" id="ARBA00023053"/>
    </source>
</evidence>
<dbReference type="PANTHER" id="PTHR10037">
    <property type="entry name" value="VOLTAGE-GATED CATION CHANNEL CALCIUM AND SODIUM"/>
    <property type="match status" value="1"/>
</dbReference>
<comment type="caution">
    <text evidence="15">Lacks conserved residue(s) required for the propagation of feature annotation.</text>
</comment>
<evidence type="ECO:0000256" key="5">
    <source>
        <dbReference type="ARBA" id="ARBA00022692"/>
    </source>
</evidence>
<feature type="compositionally biased region" description="Polar residues" evidence="16">
    <location>
        <begin position="528"/>
        <end position="539"/>
    </location>
</feature>
<keyword evidence="20" id="KW-1185">Reference proteome</keyword>
<evidence type="ECO:0000256" key="15">
    <source>
        <dbReference type="RuleBase" id="RU361132"/>
    </source>
</evidence>
<dbReference type="FunFam" id="1.10.287.70:FF:000001">
    <property type="entry name" value="Sodium channel protein"/>
    <property type="match status" value="1"/>
</dbReference>
<dbReference type="AlphaFoldDB" id="A0A7L4NI27"/>
<keyword evidence="4" id="KW-1003">Cell membrane</keyword>
<dbReference type="FunFam" id="1.10.287.70:FF:000385">
    <property type="entry name" value="Voltage-gated sodium channel alpha subunit isoform 2"/>
    <property type="match status" value="1"/>
</dbReference>
<evidence type="ECO:0000259" key="17">
    <source>
        <dbReference type="Pfam" id="PF00520"/>
    </source>
</evidence>
<evidence type="ECO:0000313" key="19">
    <source>
        <dbReference type="EMBL" id="NXY88765.1"/>
    </source>
</evidence>
<keyword evidence="11 15" id="KW-0472">Membrane</keyword>
<organism evidence="19 20">
    <name type="scientific">Ceyx cyanopectus</name>
    <name type="common">Indigo-banded kingfisher</name>
    <dbReference type="NCBI Taxonomy" id="390723"/>
    <lineage>
        <taxon>Eukaryota</taxon>
        <taxon>Metazoa</taxon>
        <taxon>Chordata</taxon>
        <taxon>Craniata</taxon>
        <taxon>Vertebrata</taxon>
        <taxon>Euteleostomi</taxon>
        <taxon>Archelosauria</taxon>
        <taxon>Archosauria</taxon>
        <taxon>Dinosauria</taxon>
        <taxon>Saurischia</taxon>
        <taxon>Theropoda</taxon>
        <taxon>Coelurosauria</taxon>
        <taxon>Aves</taxon>
        <taxon>Neognathae</taxon>
        <taxon>Neoaves</taxon>
        <taxon>Telluraves</taxon>
        <taxon>Coraciimorphae</taxon>
        <taxon>Coraciiformes</taxon>
        <taxon>Alcedinidae</taxon>
        <taxon>Ceyx</taxon>
    </lineage>
</organism>
<dbReference type="Gene3D" id="1.20.5.1190">
    <property type="entry name" value="iswi atpase"/>
    <property type="match status" value="1"/>
</dbReference>
<evidence type="ECO:0000256" key="10">
    <source>
        <dbReference type="ARBA" id="ARBA00023065"/>
    </source>
</evidence>
<comment type="subcellular location">
    <subcellularLocation>
        <location evidence="1 15">Cell membrane</location>
        <topology evidence="1 15">Multi-pass membrane protein</topology>
    </subcellularLocation>
</comment>
<dbReference type="InterPro" id="IPR043203">
    <property type="entry name" value="VGCC_Ca_Na"/>
</dbReference>
<accession>A0A7L4NI27</accession>
<keyword evidence="13 15" id="KW-0739">Sodium transport</keyword>
<dbReference type="SUPFAM" id="SSF81324">
    <property type="entry name" value="Voltage-gated potassium channels"/>
    <property type="match status" value="2"/>
</dbReference>
<dbReference type="Gene3D" id="1.20.120.350">
    <property type="entry name" value="Voltage-gated potassium channels. Chain C"/>
    <property type="match status" value="1"/>
</dbReference>
<dbReference type="PROSITE" id="PS50096">
    <property type="entry name" value="IQ"/>
    <property type="match status" value="1"/>
</dbReference>
<dbReference type="GO" id="GO:0001518">
    <property type="term" value="C:voltage-gated sodium channel complex"/>
    <property type="evidence" value="ECO:0007669"/>
    <property type="project" value="UniProtKB-UniRule"/>
</dbReference>
<evidence type="ECO:0000256" key="6">
    <source>
        <dbReference type="ARBA" id="ARBA00022737"/>
    </source>
</evidence>
<reference evidence="19 20" key="1">
    <citation type="submission" date="2020-02" db="EMBL/GenBank/DDBJ databases">
        <title>Bird 10,000 Genomes (B10K) Project - Family phase.</title>
        <authorList>
            <person name="Zhang G."/>
        </authorList>
    </citation>
    <scope>NUCLEOTIDE SEQUENCE [LARGE SCALE GENOMIC DNA]</scope>
    <source>
        <strain evidence="19">B10K-DU-013-51</strain>
        <tissue evidence="19">Mixed tissue sample</tissue>
    </source>
</reference>
<dbReference type="GO" id="GO:0086010">
    <property type="term" value="P:membrane depolarization during action potential"/>
    <property type="evidence" value="ECO:0007669"/>
    <property type="project" value="TreeGrafter"/>
</dbReference>
<feature type="transmembrane region" description="Helical" evidence="15">
    <location>
        <begin position="173"/>
        <end position="193"/>
    </location>
</feature>
<dbReference type="Pfam" id="PF24609">
    <property type="entry name" value="IQ_SCN5A_C"/>
    <property type="match status" value="1"/>
</dbReference>
<dbReference type="GO" id="GO:0019228">
    <property type="term" value="P:neuronal action potential"/>
    <property type="evidence" value="ECO:0007669"/>
    <property type="project" value="TreeGrafter"/>
</dbReference>
<dbReference type="OrthoDB" id="2984333at2759"/>
<protein>
    <recommendedName>
        <fullName evidence="15">Sodium channel protein</fullName>
    </recommendedName>
</protein>
<keyword evidence="7 15" id="KW-0851">Voltage-gated channel</keyword>
<comment type="similarity">
    <text evidence="15">Belongs to the sodium channel (TC 1.A.1.10) family.</text>
</comment>
<feature type="transmembrane region" description="Helical" evidence="15">
    <location>
        <begin position="29"/>
        <end position="55"/>
    </location>
</feature>
<feature type="region of interest" description="Disordered" evidence="16">
    <location>
        <begin position="512"/>
        <end position="549"/>
    </location>
</feature>
<dbReference type="EMBL" id="VYZU01067090">
    <property type="protein sequence ID" value="NXY88765.1"/>
    <property type="molecule type" value="Genomic_DNA"/>
</dbReference>
<keyword evidence="8 15" id="KW-1133">Transmembrane helix</keyword>
<feature type="transmembrane region" description="Helical" evidence="15">
    <location>
        <begin position="333"/>
        <end position="356"/>
    </location>
</feature>
<dbReference type="InterPro" id="IPR005821">
    <property type="entry name" value="Ion_trans_dom"/>
</dbReference>
<keyword evidence="3 15" id="KW-0894">Sodium channel</keyword>
<keyword evidence="9 15" id="KW-0915">Sodium</keyword>
<dbReference type="PANTHER" id="PTHR10037:SF23">
    <property type="entry name" value="SODIUM CHANNEL PROTEIN TYPE 8 SUBUNIT ALPHA"/>
    <property type="match status" value="1"/>
</dbReference>
<dbReference type="PRINTS" id="PR00170">
    <property type="entry name" value="NACHANNEL"/>
</dbReference>
<dbReference type="InterPro" id="IPR027359">
    <property type="entry name" value="Volt_channel_dom_sf"/>
</dbReference>
<feature type="non-terminal residue" evidence="19">
    <location>
        <position position="1"/>
    </location>
</feature>
<keyword evidence="6" id="KW-0677">Repeat</keyword>
<sequence>ATFKGWMDIMYAAVDSRKQEEQPKYEDNIYMYIYFVIFIIFGSFFTLNLFIGVIIDNFNQQKKKISQDIFMTEEQKKYYNAMKKLGSKKPQKPIPRPLNRIQGAVFDFVTQQAFDIVIMMLICLNMVTMMVETDTQSKQMEDILYWINLVFVIFFTCECVLKMFALRHYYFTIGWNIFDFVVVILSIVGMFLAEIIEKYFVSPTLFRVIRLARIGRILRLIKGAKGIRTLLFALMMSLPALFNIGLLLFLVMFIFSIFGMSNFAYVKHEAGIDDMFNFETFGNSMICLFQITTSAGWDGLLLPILNRPPDCDLDKEHPGSGFKGDCGNPSVGIFFFVSYIIISFLIVVNMYIAIILENFSVATEESADPLSEDDFETFYEIWEKFDPDATQFIEYSKLADFADALEHPLRVPKPNTIELIAMDLPMVSGDRIHCLDILFAFTKRVLGDSGELDILRQQMEERFVASNPSKVSYEPITTTLRRKQEEVSAVVIQRAYRARLARRGFTGRRLVSSKLENGGTNREKKEGTPSTASLPSYDSVTKPEKEKQQ</sequence>
<keyword evidence="10 15" id="KW-0406">Ion transport</keyword>
<comment type="function">
    <text evidence="15">Mediates the voltage-dependent sodium ion permeability of excitable membranes. Assuming opened or closed conformations in response to the voltage difference across the membrane, the protein forms a sodium-selective channel through which Na(+) ions may pass in accordance with their electrochemical gradient.</text>
</comment>
<feature type="domain" description="SCN5A-like C-terminal IQ motif" evidence="18">
    <location>
        <begin position="478"/>
        <end position="502"/>
    </location>
</feature>
<evidence type="ECO:0000256" key="7">
    <source>
        <dbReference type="ARBA" id="ARBA00022882"/>
    </source>
</evidence>
<feature type="transmembrane region" description="Helical" evidence="15">
    <location>
        <begin position="143"/>
        <end position="161"/>
    </location>
</feature>
<dbReference type="GO" id="GO:0005248">
    <property type="term" value="F:voltage-gated sodium channel activity"/>
    <property type="evidence" value="ECO:0007669"/>
    <property type="project" value="InterPro"/>
</dbReference>
<evidence type="ECO:0000256" key="4">
    <source>
        <dbReference type="ARBA" id="ARBA00022475"/>
    </source>
</evidence>
<evidence type="ECO:0000256" key="2">
    <source>
        <dbReference type="ARBA" id="ARBA00022448"/>
    </source>
</evidence>
<keyword evidence="2 15" id="KW-0813">Transport</keyword>
<feature type="non-terminal residue" evidence="19">
    <location>
        <position position="549"/>
    </location>
</feature>
<proteinExistence type="inferred from homology"/>
<dbReference type="FunFam" id="1.20.120.350:FF:000004">
    <property type="entry name" value="Sodium channel protein"/>
    <property type="match status" value="1"/>
</dbReference>
<dbReference type="CDD" id="cd13433">
    <property type="entry name" value="Na_channel_gate"/>
    <property type="match status" value="1"/>
</dbReference>
<dbReference type="Proteomes" id="UP000586704">
    <property type="component" value="Unassembled WGS sequence"/>
</dbReference>
<name>A0A7L4NI27_9AVES</name>
<evidence type="ECO:0000256" key="13">
    <source>
        <dbReference type="ARBA" id="ARBA00023201"/>
    </source>
</evidence>